<reference evidence="3" key="2">
    <citation type="submission" date="2021-05" db="EMBL/GenBank/DDBJ databases">
        <authorList>
            <person name="Moolhuijzen P.M."/>
            <person name="Moffat C.S."/>
        </authorList>
    </citation>
    <scope>NUCLEOTIDE SEQUENCE</scope>
    <source>
        <strain evidence="3">86-124</strain>
    </source>
</reference>
<organism evidence="3 4">
    <name type="scientific">Pyrenophora tritici-repentis</name>
    <dbReference type="NCBI Taxonomy" id="45151"/>
    <lineage>
        <taxon>Eukaryota</taxon>
        <taxon>Fungi</taxon>
        <taxon>Dikarya</taxon>
        <taxon>Ascomycota</taxon>
        <taxon>Pezizomycotina</taxon>
        <taxon>Dothideomycetes</taxon>
        <taxon>Pleosporomycetidae</taxon>
        <taxon>Pleosporales</taxon>
        <taxon>Pleosporineae</taxon>
        <taxon>Pleosporaceae</taxon>
        <taxon>Pyrenophora</taxon>
    </lineage>
</organism>
<feature type="compositionally biased region" description="Low complexity" evidence="1">
    <location>
        <begin position="1"/>
        <end position="14"/>
    </location>
</feature>
<name>A0A2W1FMW4_9PLEO</name>
<proteinExistence type="predicted"/>
<evidence type="ECO:0000256" key="1">
    <source>
        <dbReference type="SAM" id="MobiDB-lite"/>
    </source>
</evidence>
<dbReference type="Proteomes" id="UP000245464">
    <property type="component" value="Chromosome 2"/>
</dbReference>
<dbReference type="Proteomes" id="UP000249757">
    <property type="component" value="Unassembled WGS sequence"/>
</dbReference>
<keyword evidence="4" id="KW-1185">Reference proteome</keyword>
<reference evidence="4" key="4">
    <citation type="journal article" date="2022" name="Microb. Genom.">
        <title>A global pangenome for the wheat fungal pathogen Pyrenophora tritici-repentis and prediction of effector protein structural homology.</title>
        <authorList>
            <person name="Moolhuijzen P.M."/>
            <person name="See P.T."/>
            <person name="Shi G."/>
            <person name="Powell H.R."/>
            <person name="Cockram J."/>
            <person name="Jorgensen L.N."/>
            <person name="Benslimane H."/>
            <person name="Strelkov S.E."/>
            <person name="Turner J."/>
            <person name="Liu Z."/>
            <person name="Moffat C.S."/>
        </authorList>
    </citation>
    <scope>NUCLEOTIDE SEQUENCE [LARGE SCALE GENOMIC DNA]</scope>
</reference>
<gene>
    <name evidence="3" type="ORF">Ptr86124_001919</name>
    <name evidence="2" type="ORF">PtrM4_063470</name>
</gene>
<feature type="region of interest" description="Disordered" evidence="1">
    <location>
        <begin position="1"/>
        <end position="117"/>
    </location>
</feature>
<protein>
    <submittedName>
        <fullName evidence="2">TT-ORF1 multi-domain protein</fullName>
    </submittedName>
</protein>
<dbReference type="OrthoDB" id="10535685at2759"/>
<dbReference type="AlphaFoldDB" id="A0A2W1FMW4"/>
<reference evidence="3" key="3">
    <citation type="journal article" date="2022" name="bioRxiv">
        <title>A global pangenome for the wheat fungal pathogen Pyrenophora tritici-repentis and prediction of effector protein structural homology.</title>
        <authorList>
            <person name="Moolhuijzen P."/>
            <person name="See P.T."/>
            <person name="Shi G."/>
            <person name="Powell H.R."/>
            <person name="Cockram J."/>
            <person name="Jorgensen L.N."/>
            <person name="Benslimane H."/>
            <person name="Strelkov S.E."/>
            <person name="Turner J."/>
            <person name="Liu Z."/>
            <person name="Moffat C.S."/>
        </authorList>
    </citation>
    <scope>NUCLEOTIDE SEQUENCE</scope>
    <source>
        <strain evidence="3">86-124</strain>
    </source>
</reference>
<comment type="caution">
    <text evidence="3">The sequence shown here is derived from an EMBL/GenBank/DDBJ whole genome shotgun (WGS) entry which is preliminary data.</text>
</comment>
<dbReference type="EMBL" id="NRDI02000002">
    <property type="protein sequence ID" value="KAI1518791.1"/>
    <property type="molecule type" value="Genomic_DNA"/>
</dbReference>
<reference evidence="2" key="1">
    <citation type="journal article" date="2018" name="BMC Genomics">
        <title>Comparative genomics of the wheat fungal pathogen Pyrenophora tritici-repentis reveals chromosomal variations and genome plasticity.</title>
        <authorList>
            <person name="Moolhuijzen P."/>
            <person name="See P.T."/>
            <person name="Hane J.K."/>
            <person name="Shi G."/>
            <person name="Liu Z."/>
            <person name="Oliver R.P."/>
            <person name="Moffat C.S."/>
        </authorList>
    </citation>
    <scope>NUCLEOTIDE SEQUENCE [LARGE SCALE GENOMIC DNA]</scope>
    <source>
        <strain evidence="2">M4</strain>
    </source>
</reference>
<evidence type="ECO:0000313" key="2">
    <source>
        <dbReference type="EMBL" id="KAF7574723.1"/>
    </source>
</evidence>
<accession>A0A2W1FMW4</accession>
<dbReference type="EMBL" id="NQIK02000002">
    <property type="protein sequence ID" value="KAF7574723.1"/>
    <property type="molecule type" value="Genomic_DNA"/>
</dbReference>
<sequence length="217" mass="23260">MASTSNTRSATNRTARARKQVMYIEVSSSAPSSDHDASETNNDASNTHGDAASETSEAYDGILNPESKPLPSDDDEPTSDYESSVGVSLEVPVAASSSPVDTSLPAPSSSIVQPSSSKDEAMPTWYASTNPGDMATFLDTIYSGDDEVAQSVTCLRFSAIFDTPTDSGLIESFGIDPNNMDYSPPLEHERGFQARICRRLRLLLRAVDKPEAEKLVV</sequence>
<evidence type="ECO:0000313" key="3">
    <source>
        <dbReference type="EMBL" id="KAI1518791.1"/>
    </source>
</evidence>
<evidence type="ECO:0000313" key="4">
    <source>
        <dbReference type="Proteomes" id="UP000249757"/>
    </source>
</evidence>
<feature type="compositionally biased region" description="Low complexity" evidence="1">
    <location>
        <begin position="105"/>
        <end position="116"/>
    </location>
</feature>
<feature type="compositionally biased region" description="Polar residues" evidence="1">
    <location>
        <begin position="39"/>
        <end position="56"/>
    </location>
</feature>